<organism evidence="1 2">
    <name type="scientific">Duffyella gerundensis</name>
    <dbReference type="NCBI Taxonomy" id="1619313"/>
    <lineage>
        <taxon>Bacteria</taxon>
        <taxon>Pseudomonadati</taxon>
        <taxon>Pseudomonadota</taxon>
        <taxon>Gammaproteobacteria</taxon>
        <taxon>Enterobacterales</taxon>
        <taxon>Erwiniaceae</taxon>
        <taxon>Duffyella</taxon>
    </lineage>
</organism>
<dbReference type="EMBL" id="LN907827">
    <property type="protein sequence ID" value="CUU23974.1"/>
    <property type="molecule type" value="Genomic_DNA"/>
</dbReference>
<dbReference type="STRING" id="1619313.EM595_1740"/>
<accession>A0A0U5L5E4</accession>
<dbReference type="AlphaFoldDB" id="A0A0U5L5E4"/>
<name>A0A0U5L5E4_9GAMM</name>
<dbReference type="PATRIC" id="fig|1619313.3.peg.1808"/>
<dbReference type="OrthoDB" id="5444681at2"/>
<keyword evidence="2" id="KW-1185">Reference proteome</keyword>
<dbReference type="RefSeq" id="WP_067430436.1">
    <property type="nucleotide sequence ID" value="NZ_LN907827.1"/>
</dbReference>
<sequence>MNKSKIAVGVIVALGVVWTGAAWFTGKQLENHRDELVQQANAQLNQIAPLSRLKVSYQDYQRGVFSSQAKVVIQASSQTEDNAFLRPGQSIVLNENIDHGPFPFAQLKKFNLIPSMASVHSQLENTEALKRLFELTQGKSLMQAETRIGYSGATDTAVNMLPVDYQNAQSGERLATNGGQFNISADSKGDKVSFDSSIGSLAVTSKNQMDQPVLFTLNGMEMSGNTHLTAQGVRIGDQNLKLDKLTASVNGQDAFALQGVKLKSAFDAKDNLIAGDTDLAADKITLLNQDFGQAKLTLKLSQLDGDAFKAFQTSYNAQMEQLMNQPGIAQDPLRYQLGVRQVLANNLPLLLKGSPVVNIAPLSWKNSKGESTLNFAVNFKDPATVTGEPQTLGDAVDRVLKTVDGKLVINMDMATEVMRRVGMSQGYNEADANKLAEQQVKGFAAMGQMFRLTTQQDDNIVTSLQYATGQVTMNGDKMPLDQFLAHYMLGIPAGMPQ</sequence>
<dbReference type="InterPro" id="IPR010352">
    <property type="entry name" value="DUF945"/>
</dbReference>
<dbReference type="KEGG" id="ege:EM595_1740"/>
<evidence type="ECO:0000313" key="2">
    <source>
        <dbReference type="Proteomes" id="UP000059419"/>
    </source>
</evidence>
<reference evidence="2" key="1">
    <citation type="submission" date="2015-11" db="EMBL/GenBank/DDBJ databases">
        <authorList>
            <person name="Blom J."/>
        </authorList>
    </citation>
    <scope>NUCLEOTIDE SEQUENCE [LARGE SCALE GENOMIC DNA]</scope>
</reference>
<proteinExistence type="predicted"/>
<evidence type="ECO:0000313" key="1">
    <source>
        <dbReference type="EMBL" id="CUU23974.1"/>
    </source>
</evidence>
<gene>
    <name evidence="1" type="primary">ydgA</name>
    <name evidence="1" type="ORF">EM595_1740</name>
</gene>
<dbReference type="Proteomes" id="UP000059419">
    <property type="component" value="Chromosome 1"/>
</dbReference>
<protein>
    <submittedName>
        <fullName evidence="1">Protein YdgA</fullName>
    </submittedName>
</protein>
<dbReference type="Pfam" id="PF06097">
    <property type="entry name" value="DUF945"/>
    <property type="match status" value="1"/>
</dbReference>